<organism evidence="2">
    <name type="scientific">Haemonchus placei</name>
    <name type="common">Barber's pole worm</name>
    <dbReference type="NCBI Taxonomy" id="6290"/>
    <lineage>
        <taxon>Eukaryota</taxon>
        <taxon>Metazoa</taxon>
        <taxon>Ecdysozoa</taxon>
        <taxon>Nematoda</taxon>
        <taxon>Chromadorea</taxon>
        <taxon>Rhabditida</taxon>
        <taxon>Rhabditina</taxon>
        <taxon>Rhabditomorpha</taxon>
        <taxon>Strongyloidea</taxon>
        <taxon>Trichostrongylidae</taxon>
        <taxon>Haemonchus</taxon>
    </lineage>
</organism>
<feature type="region of interest" description="Disordered" evidence="1">
    <location>
        <begin position="172"/>
        <end position="232"/>
    </location>
</feature>
<accession>A0A0N4X6T4</accession>
<reference evidence="2" key="1">
    <citation type="submission" date="2017-02" db="UniProtKB">
        <authorList>
            <consortium name="WormBaseParasite"/>
        </authorList>
    </citation>
    <scope>IDENTIFICATION</scope>
</reference>
<evidence type="ECO:0000256" key="1">
    <source>
        <dbReference type="SAM" id="MobiDB-lite"/>
    </source>
</evidence>
<name>A0A0N4X6T4_HAEPC</name>
<dbReference type="WBParaSite" id="HPLM_0002007601-mRNA-1">
    <property type="protein sequence ID" value="HPLM_0002007601-mRNA-1"/>
    <property type="gene ID" value="HPLM_0002007601"/>
</dbReference>
<evidence type="ECO:0000313" key="2">
    <source>
        <dbReference type="WBParaSite" id="HPLM_0002007601-mRNA-1"/>
    </source>
</evidence>
<sequence length="268" mass="29841">LCIEKFFAIFSAVQRKNQLAIMAAFHLLMSQVRNASDDDFVLHIDIVAALNLIVGATQFRLLRHAPDREQGSVQPTFLRELLCYQKDHADDVCASLYWQTAAALDLDEFEAAELLEAQRTVQIILDEASSTSSLRSKVIGDIHKFMRSIENAFHVIAGRDAEDAERGDCITELRSRGPLAKRGRRRTPKSSHTTPIKSARTTSSRKKATTSIKRSTQKVLEGDGTPSPPAVVDSLVTPIARSRPLLSRSAKLAAASKTRRWLFEKEDE</sequence>
<feature type="compositionally biased region" description="Basic residues" evidence="1">
    <location>
        <begin position="179"/>
        <end position="189"/>
    </location>
</feature>
<proteinExistence type="predicted"/>
<dbReference type="AlphaFoldDB" id="A0A0N4X6T4"/>
<dbReference type="OMA" id="CALLYWE"/>
<protein>
    <submittedName>
        <fullName evidence="2">FH2 domain-containing protein</fullName>
    </submittedName>
</protein>